<feature type="compositionally biased region" description="Polar residues" evidence="1">
    <location>
        <begin position="275"/>
        <end position="292"/>
    </location>
</feature>
<sequence length="1009" mass="108999">MDKHHYYSQPSRSYTRTHSPPALHNHHASSPNPIPRPSNRGGPELYVGGPSLCGSYSSVTSEPVMPFQMEEMHGGYSSQSQDAEFDNGGAEISAAGMRAGDAGTEQRRRTSFHNSVQYGTSHQPYAQGIPPRSPAVSIPTMPNLSRPSRPSPSLAHLVGPYRSHPSPYSSPVTSPAASPVSSPNNSPCGSPVSTLHTSFPYDRTGSNPQGSHVFGSVDPSGVAFRLAASLETMTVESHGAATDAVSRDPRRRNLSPLPSDYRDRTRPSSPRTSLAHHQSSLSPENVEPSSYQDTHYRNYAYEDSYENANYGTAKSTYGNENSYRDSAYPAGPSYADGNPIPQSYESASGWAESDPPSCPSSPGTGGWTNSEPAAPISHFEREQHPRSSGPEMPFMADQLPPLAPSREGGYFPRLPPLADRDDDHPIPQRHHQALPSLHEGFRNYGPTPPGSPPPSALSLGSPRGDYRERSMSGSDFNSHYASTGSSGEPSPRQHTDASGFGAQFGSFARGRSHSPPRGPRAGGPPRDDHYMSPPVSPAPVEPDSPHLHSHFPQHSHPHHMHHPLSHSQHYPHPHQMHPSSIAPRESPNPEKQTSSHASQRLPSDHSTGSVPHHAPAPITAATIAAAAAATPAAARRKKRVTTESEANCIRCGTTIGIVVLHGEAATLAVPHAVDVVCLRCEVGAQAAAHVAAAAPVRSRRKRVQAWGPGAEFDCDVCMRRIGSGGVRMVKDEWGGNAASACKAKNNEAMESPEMGRDEWIEPGFGVEVICSKCGGGGTFRTGKWRPSDIFTPGRKTCTLAHLRVGPTTPLDIRTWHLPYEAEYDHESEDLGTVTLRGRDALVALLPEIREAYEDGFITNLALPSVMEAFSILSTWELLRSRLARAWDEARAIFFDEQPGIRTLICLAWMPTARSTRAAARGPPKKQPPTSTPSASAAGRHMVAFIAVRWHLADGTLLFVNSADRGTDPTPSGTSAELVRRIIARVRADVEREHLPPVRHVWAHMRRGTP</sequence>
<evidence type="ECO:0000256" key="1">
    <source>
        <dbReference type="SAM" id="MobiDB-lite"/>
    </source>
</evidence>
<feature type="region of interest" description="Disordered" evidence="1">
    <location>
        <begin position="142"/>
        <end position="214"/>
    </location>
</feature>
<keyword evidence="3" id="KW-1185">Reference proteome</keyword>
<name>A0A4P9WQE9_9FUNG</name>
<reference evidence="3" key="1">
    <citation type="journal article" date="2018" name="Nat. Microbiol.">
        <title>Leveraging single-cell genomics to expand the fungal tree of life.</title>
        <authorList>
            <person name="Ahrendt S.R."/>
            <person name="Quandt C.A."/>
            <person name="Ciobanu D."/>
            <person name="Clum A."/>
            <person name="Salamov A."/>
            <person name="Andreopoulos B."/>
            <person name="Cheng J.F."/>
            <person name="Woyke T."/>
            <person name="Pelin A."/>
            <person name="Henrissat B."/>
            <person name="Reynolds N.K."/>
            <person name="Benny G.L."/>
            <person name="Smith M.E."/>
            <person name="James T.Y."/>
            <person name="Grigoriev I.V."/>
        </authorList>
    </citation>
    <scope>NUCLEOTIDE SEQUENCE [LARGE SCALE GENOMIC DNA]</scope>
</reference>
<feature type="region of interest" description="Disordered" evidence="1">
    <location>
        <begin position="328"/>
        <end position="614"/>
    </location>
</feature>
<gene>
    <name evidence="2" type="ORF">BDK51DRAFT_45092</name>
</gene>
<dbReference type="EMBL" id="KZ994375">
    <property type="protein sequence ID" value="RKO93096.1"/>
    <property type="molecule type" value="Genomic_DNA"/>
</dbReference>
<feature type="region of interest" description="Disordered" evidence="1">
    <location>
        <begin position="916"/>
        <end position="935"/>
    </location>
</feature>
<feature type="compositionally biased region" description="Low complexity" evidence="1">
    <location>
        <begin position="142"/>
        <end position="193"/>
    </location>
</feature>
<feature type="non-terminal residue" evidence="2">
    <location>
        <position position="1009"/>
    </location>
</feature>
<feature type="compositionally biased region" description="Polar residues" evidence="1">
    <location>
        <begin position="471"/>
        <end position="488"/>
    </location>
</feature>
<dbReference type="OrthoDB" id="2129662at2759"/>
<feature type="region of interest" description="Disordered" evidence="1">
    <location>
        <begin position="237"/>
        <end position="292"/>
    </location>
</feature>
<feature type="compositionally biased region" description="Polar residues" evidence="1">
    <location>
        <begin position="589"/>
        <end position="609"/>
    </location>
</feature>
<feature type="compositionally biased region" description="Polar residues" evidence="1">
    <location>
        <begin position="8"/>
        <end position="18"/>
    </location>
</feature>
<dbReference type="AlphaFoldDB" id="A0A4P9WQE9"/>
<proteinExistence type="predicted"/>
<feature type="region of interest" description="Disordered" evidence="1">
    <location>
        <begin position="1"/>
        <end position="46"/>
    </location>
</feature>
<feature type="compositionally biased region" description="Basic residues" evidence="1">
    <location>
        <begin position="547"/>
        <end position="575"/>
    </location>
</feature>
<evidence type="ECO:0000313" key="2">
    <source>
        <dbReference type="EMBL" id="RKO93096.1"/>
    </source>
</evidence>
<dbReference type="Proteomes" id="UP000269721">
    <property type="component" value="Unassembled WGS sequence"/>
</dbReference>
<feature type="compositionally biased region" description="Pro residues" evidence="1">
    <location>
        <begin position="446"/>
        <end position="455"/>
    </location>
</feature>
<organism evidence="2 3">
    <name type="scientific">Blyttiomyces helicus</name>
    <dbReference type="NCBI Taxonomy" id="388810"/>
    <lineage>
        <taxon>Eukaryota</taxon>
        <taxon>Fungi</taxon>
        <taxon>Fungi incertae sedis</taxon>
        <taxon>Chytridiomycota</taxon>
        <taxon>Chytridiomycota incertae sedis</taxon>
        <taxon>Chytridiomycetes</taxon>
        <taxon>Chytridiomycetes incertae sedis</taxon>
        <taxon>Blyttiomyces</taxon>
    </lineage>
</organism>
<accession>A0A4P9WQE9</accession>
<evidence type="ECO:0000313" key="3">
    <source>
        <dbReference type="Proteomes" id="UP000269721"/>
    </source>
</evidence>
<protein>
    <submittedName>
        <fullName evidence="2">Uncharacterized protein</fullName>
    </submittedName>
</protein>